<proteinExistence type="predicted"/>
<protein>
    <submittedName>
        <fullName evidence="1">Uncharacterized protein</fullName>
    </submittedName>
</protein>
<evidence type="ECO:0000313" key="2">
    <source>
        <dbReference type="Proteomes" id="UP000297910"/>
    </source>
</evidence>
<dbReference type="Proteomes" id="UP000297910">
    <property type="component" value="Unassembled WGS sequence"/>
</dbReference>
<dbReference type="EMBL" id="PQXI01000030">
    <property type="protein sequence ID" value="TGO28244.1"/>
    <property type="molecule type" value="Genomic_DNA"/>
</dbReference>
<dbReference type="AlphaFoldDB" id="A0A4Z1FTV3"/>
<organism evidence="1 2">
    <name type="scientific">Botrytis paeoniae</name>
    <dbReference type="NCBI Taxonomy" id="278948"/>
    <lineage>
        <taxon>Eukaryota</taxon>
        <taxon>Fungi</taxon>
        <taxon>Dikarya</taxon>
        <taxon>Ascomycota</taxon>
        <taxon>Pezizomycotina</taxon>
        <taxon>Leotiomycetes</taxon>
        <taxon>Helotiales</taxon>
        <taxon>Sclerotiniaceae</taxon>
        <taxon>Botrytis</taxon>
    </lineage>
</organism>
<gene>
    <name evidence="1" type="ORF">BPAE_0030g00300</name>
</gene>
<name>A0A4Z1FTV3_9HELO</name>
<sequence length="283" mass="31208">MHPPISADLLTIQDIPDGFQNFRVVFGPSPLTHGSSLSSMSSCRHASSKVGALYAYLLKNYFCRAIRFFSNGGPDAKAAAIGIPTVFPVTLSAGSALSYFSTGSGICSRLLAICGSRSLISSSDLITALTLEELNVVDNVSKDLTFKPNEYLLLEGDLMNRIVSCTLTNRQIYTVSPTDFLNQIARVFTNVYNIKRGAMIRALAVLAERLRCCPGSVAESNYDERFIRQDMKRQIVKEGGGVQELRSLNRRAYGTMGKFMVVDAEIMDFILETEEEEEEVEKL</sequence>
<evidence type="ECO:0000313" key="1">
    <source>
        <dbReference type="EMBL" id="TGO28244.1"/>
    </source>
</evidence>
<comment type="caution">
    <text evidence="1">The sequence shown here is derived from an EMBL/GenBank/DDBJ whole genome shotgun (WGS) entry which is preliminary data.</text>
</comment>
<keyword evidence="2" id="KW-1185">Reference proteome</keyword>
<accession>A0A4Z1FTV3</accession>
<reference evidence="1 2" key="1">
    <citation type="submission" date="2017-12" db="EMBL/GenBank/DDBJ databases">
        <title>Comparative genomics of Botrytis spp.</title>
        <authorList>
            <person name="Valero-Jimenez C.A."/>
            <person name="Tapia P."/>
            <person name="Veloso J."/>
            <person name="Silva-Moreno E."/>
            <person name="Staats M."/>
            <person name="Valdes J.H."/>
            <person name="Van Kan J.A.L."/>
        </authorList>
    </citation>
    <scope>NUCLEOTIDE SEQUENCE [LARGE SCALE GENOMIC DNA]</scope>
    <source>
        <strain evidence="1 2">Bp0003</strain>
    </source>
</reference>